<evidence type="ECO:0000256" key="7">
    <source>
        <dbReference type="ARBA" id="ARBA00023242"/>
    </source>
</evidence>
<keyword evidence="14" id="KW-1185">Reference proteome</keyword>
<gene>
    <name evidence="13" type="ORF">IFM89_038062</name>
</gene>
<proteinExistence type="inferred from homology"/>
<sequence length="414" mass="45657">MGQLCDFCGGQRSMVYCRSDSACLCLSCDRNVHSANALSRRHSRTLLCEKCCSQPATIRCLEEKTSLCQNCDWNAHGASTSSSPHKRQTIHCYSGCPSAAELSRIWSFVLNFPSMDDQSCCEQRTGLMSIDENVSSNCWDPPGNTNMLDDDASGEDDVDDVDNVNRYDDRMGSSSMRVPSPIPSRVNQTAGFMESTKPKKDSSETKRVGICEADYFEDFNASDMELNCENYDELFGVSQSNSEQLFENGGIDSLFGVKDLSVAASNCQGSLAGKGKVVQPICSDAVSVDSVMSAKTEPVHYCQEKRAHSSLSLSFSGLTGESSVGDYQDCGVSSMLLMGDSSLDPLGAETTFQSASRDDAVMRYKEKKKSRKFEKKIRYASRKARADIRKRVKGRFVKAGDAYDYDPLYQTRTF</sequence>
<evidence type="ECO:0000256" key="2">
    <source>
        <dbReference type="ARBA" id="ARBA00010024"/>
    </source>
</evidence>
<evidence type="ECO:0000259" key="12">
    <source>
        <dbReference type="PROSITE" id="PS51017"/>
    </source>
</evidence>
<comment type="similarity">
    <text evidence="2">Belongs to the CONSTANS family.</text>
</comment>
<dbReference type="InterPro" id="IPR010402">
    <property type="entry name" value="CCT_domain"/>
</dbReference>
<evidence type="ECO:0000313" key="13">
    <source>
        <dbReference type="EMBL" id="KAF9590749.1"/>
    </source>
</evidence>
<evidence type="ECO:0000256" key="3">
    <source>
        <dbReference type="ARBA" id="ARBA00022723"/>
    </source>
</evidence>
<evidence type="ECO:0000256" key="8">
    <source>
        <dbReference type="PROSITE-ProRule" id="PRU00024"/>
    </source>
</evidence>
<evidence type="ECO:0000259" key="11">
    <source>
        <dbReference type="PROSITE" id="PS50119"/>
    </source>
</evidence>
<reference evidence="13 14" key="1">
    <citation type="submission" date="2020-10" db="EMBL/GenBank/DDBJ databases">
        <title>The Coptis chinensis genome and diversification of protoberbering-type alkaloids.</title>
        <authorList>
            <person name="Wang B."/>
            <person name="Shu S."/>
            <person name="Song C."/>
            <person name="Liu Y."/>
        </authorList>
    </citation>
    <scope>NUCLEOTIDE SEQUENCE [LARGE SCALE GENOMIC DNA]</scope>
    <source>
        <strain evidence="13">HL-2020</strain>
        <tissue evidence="13">Leaf</tissue>
    </source>
</reference>
<name>A0A835H1U5_9MAGN</name>
<dbReference type="PROSITE" id="PS51017">
    <property type="entry name" value="CCT"/>
    <property type="match status" value="1"/>
</dbReference>
<evidence type="ECO:0000256" key="9">
    <source>
        <dbReference type="PROSITE-ProRule" id="PRU00357"/>
    </source>
</evidence>
<evidence type="ECO:0000313" key="14">
    <source>
        <dbReference type="Proteomes" id="UP000631114"/>
    </source>
</evidence>
<feature type="domain" description="CCT" evidence="12">
    <location>
        <begin position="357"/>
        <end position="399"/>
    </location>
</feature>
<evidence type="ECO:0000256" key="1">
    <source>
        <dbReference type="ARBA" id="ARBA00004123"/>
    </source>
</evidence>
<keyword evidence="6" id="KW-0862">Zinc</keyword>
<accession>A0A835H1U5</accession>
<keyword evidence="7 9" id="KW-0539">Nucleus</keyword>
<dbReference type="InterPro" id="IPR000315">
    <property type="entry name" value="Znf_B-box"/>
</dbReference>
<dbReference type="GO" id="GO:0006355">
    <property type="term" value="P:regulation of DNA-templated transcription"/>
    <property type="evidence" value="ECO:0007669"/>
    <property type="project" value="UniProtKB-ARBA"/>
</dbReference>
<protein>
    <submittedName>
        <fullName evidence="13">Uncharacterized protein</fullName>
    </submittedName>
</protein>
<evidence type="ECO:0000256" key="4">
    <source>
        <dbReference type="ARBA" id="ARBA00022737"/>
    </source>
</evidence>
<dbReference type="OrthoDB" id="153872at2759"/>
<comment type="caution">
    <text evidence="13">The sequence shown here is derived from an EMBL/GenBank/DDBJ whole genome shotgun (WGS) entry which is preliminary data.</text>
</comment>
<dbReference type="PANTHER" id="PTHR31717">
    <property type="entry name" value="ZINC FINGER PROTEIN CONSTANS-LIKE 10"/>
    <property type="match status" value="1"/>
</dbReference>
<dbReference type="SMART" id="SM00336">
    <property type="entry name" value="BBOX"/>
    <property type="match status" value="2"/>
</dbReference>
<evidence type="ECO:0000256" key="10">
    <source>
        <dbReference type="SAM" id="MobiDB-lite"/>
    </source>
</evidence>
<dbReference type="CDD" id="cd19821">
    <property type="entry name" value="Bbox1_BBX-like"/>
    <property type="match status" value="2"/>
</dbReference>
<dbReference type="GO" id="GO:0005634">
    <property type="term" value="C:nucleus"/>
    <property type="evidence" value="ECO:0007669"/>
    <property type="project" value="UniProtKB-SubCell"/>
</dbReference>
<keyword evidence="4" id="KW-0677">Repeat</keyword>
<evidence type="ECO:0000256" key="5">
    <source>
        <dbReference type="ARBA" id="ARBA00022771"/>
    </source>
</evidence>
<feature type="domain" description="B box-type" evidence="11">
    <location>
        <begin position="43"/>
        <end position="90"/>
    </location>
</feature>
<dbReference type="EMBL" id="JADFTS010000009">
    <property type="protein sequence ID" value="KAF9590749.1"/>
    <property type="molecule type" value="Genomic_DNA"/>
</dbReference>
<dbReference type="PROSITE" id="PS50119">
    <property type="entry name" value="ZF_BBOX"/>
    <property type="match status" value="2"/>
</dbReference>
<evidence type="ECO:0000256" key="6">
    <source>
        <dbReference type="ARBA" id="ARBA00022833"/>
    </source>
</evidence>
<dbReference type="Pfam" id="PF06203">
    <property type="entry name" value="CCT"/>
    <property type="match status" value="1"/>
</dbReference>
<feature type="region of interest" description="Disordered" evidence="10">
    <location>
        <begin position="143"/>
        <end position="187"/>
    </location>
</feature>
<feature type="compositionally biased region" description="Acidic residues" evidence="10">
    <location>
        <begin position="148"/>
        <end position="162"/>
    </location>
</feature>
<keyword evidence="3" id="KW-0479">Metal-binding</keyword>
<dbReference type="GO" id="GO:0008270">
    <property type="term" value="F:zinc ion binding"/>
    <property type="evidence" value="ECO:0007669"/>
    <property type="project" value="UniProtKB-KW"/>
</dbReference>
<dbReference type="PANTHER" id="PTHR31717:SF138">
    <property type="entry name" value="CONSTANS-LIKE PROTEIN DAYS TO HEADING ON CHROMOSOME 2"/>
    <property type="match status" value="1"/>
</dbReference>
<dbReference type="InterPro" id="IPR049808">
    <property type="entry name" value="CONSTANS-like_Bbox1"/>
</dbReference>
<dbReference type="AlphaFoldDB" id="A0A835H1U5"/>
<feature type="domain" description="B box-type" evidence="11">
    <location>
        <begin position="1"/>
        <end position="47"/>
    </location>
</feature>
<organism evidence="13 14">
    <name type="scientific">Coptis chinensis</name>
    <dbReference type="NCBI Taxonomy" id="261450"/>
    <lineage>
        <taxon>Eukaryota</taxon>
        <taxon>Viridiplantae</taxon>
        <taxon>Streptophyta</taxon>
        <taxon>Embryophyta</taxon>
        <taxon>Tracheophyta</taxon>
        <taxon>Spermatophyta</taxon>
        <taxon>Magnoliopsida</taxon>
        <taxon>Ranunculales</taxon>
        <taxon>Ranunculaceae</taxon>
        <taxon>Coptidoideae</taxon>
        <taxon>Coptis</taxon>
    </lineage>
</organism>
<keyword evidence="5 8" id="KW-0863">Zinc-finger</keyword>
<comment type="subcellular location">
    <subcellularLocation>
        <location evidence="1 9">Nucleus</location>
    </subcellularLocation>
</comment>
<dbReference type="Proteomes" id="UP000631114">
    <property type="component" value="Unassembled WGS sequence"/>
</dbReference>